<evidence type="ECO:0000313" key="2">
    <source>
        <dbReference type="Proteomes" id="UP000799753"/>
    </source>
</evidence>
<organism evidence="1 2">
    <name type="scientific">Massarina eburnea CBS 473.64</name>
    <dbReference type="NCBI Taxonomy" id="1395130"/>
    <lineage>
        <taxon>Eukaryota</taxon>
        <taxon>Fungi</taxon>
        <taxon>Dikarya</taxon>
        <taxon>Ascomycota</taxon>
        <taxon>Pezizomycotina</taxon>
        <taxon>Dothideomycetes</taxon>
        <taxon>Pleosporomycetidae</taxon>
        <taxon>Pleosporales</taxon>
        <taxon>Massarineae</taxon>
        <taxon>Massarinaceae</taxon>
        <taxon>Massarina</taxon>
    </lineage>
</organism>
<dbReference type="AlphaFoldDB" id="A0A6A6S9I9"/>
<protein>
    <submittedName>
        <fullName evidence="1">Uncharacterized protein</fullName>
    </submittedName>
</protein>
<evidence type="ECO:0000313" key="1">
    <source>
        <dbReference type="EMBL" id="KAF2644405.1"/>
    </source>
</evidence>
<accession>A0A6A6S9I9</accession>
<proteinExistence type="predicted"/>
<gene>
    <name evidence="1" type="ORF">P280DRAFT_465748</name>
</gene>
<keyword evidence="2" id="KW-1185">Reference proteome</keyword>
<sequence length="103" mass="11606">MNTSIRSVIRRISMNHISLRVPQVVLPRGISGCNHLSADAAARTCVGVSTYVLHHNAVLGIFPIPGSSIQIARFHRIRIGTRQCTRRNLVYLRLKLTLALFFW</sequence>
<dbReference type="EMBL" id="MU006778">
    <property type="protein sequence ID" value="KAF2644405.1"/>
    <property type="molecule type" value="Genomic_DNA"/>
</dbReference>
<dbReference type="Proteomes" id="UP000799753">
    <property type="component" value="Unassembled WGS sequence"/>
</dbReference>
<reference evidence="1" key="1">
    <citation type="journal article" date="2020" name="Stud. Mycol.">
        <title>101 Dothideomycetes genomes: a test case for predicting lifestyles and emergence of pathogens.</title>
        <authorList>
            <person name="Haridas S."/>
            <person name="Albert R."/>
            <person name="Binder M."/>
            <person name="Bloem J."/>
            <person name="Labutti K."/>
            <person name="Salamov A."/>
            <person name="Andreopoulos B."/>
            <person name="Baker S."/>
            <person name="Barry K."/>
            <person name="Bills G."/>
            <person name="Bluhm B."/>
            <person name="Cannon C."/>
            <person name="Castanera R."/>
            <person name="Culley D."/>
            <person name="Daum C."/>
            <person name="Ezra D."/>
            <person name="Gonzalez J."/>
            <person name="Henrissat B."/>
            <person name="Kuo A."/>
            <person name="Liang C."/>
            <person name="Lipzen A."/>
            <person name="Lutzoni F."/>
            <person name="Magnuson J."/>
            <person name="Mondo S."/>
            <person name="Nolan M."/>
            <person name="Ohm R."/>
            <person name="Pangilinan J."/>
            <person name="Park H.-J."/>
            <person name="Ramirez L."/>
            <person name="Alfaro M."/>
            <person name="Sun H."/>
            <person name="Tritt A."/>
            <person name="Yoshinaga Y."/>
            <person name="Zwiers L.-H."/>
            <person name="Turgeon B."/>
            <person name="Goodwin S."/>
            <person name="Spatafora J."/>
            <person name="Crous P."/>
            <person name="Grigoriev I."/>
        </authorList>
    </citation>
    <scope>NUCLEOTIDE SEQUENCE</scope>
    <source>
        <strain evidence="1">CBS 473.64</strain>
    </source>
</reference>
<name>A0A6A6S9I9_9PLEO</name>